<protein>
    <submittedName>
        <fullName evidence="2">Polyhydroxyalkanoate depolymerase</fullName>
    </submittedName>
</protein>
<reference evidence="2 3" key="1">
    <citation type="journal article" date="2011" name="J. Bacteriol.">
        <title>Complete genome sequence of Amycolicicoccus subflavus DQS3-9A1T, an actinomycete isolated from crude oil-polluted soil.</title>
        <authorList>
            <person name="Cai M."/>
            <person name="Chen W.M."/>
            <person name="Nie Y."/>
            <person name="Chi C.Q."/>
            <person name="Wang Y.N."/>
            <person name="Tang Y.Q."/>
            <person name="Li G.Y."/>
            <person name="Wu X.L."/>
        </authorList>
    </citation>
    <scope>NUCLEOTIDE SEQUENCE [LARGE SCALE GENOMIC DNA]</scope>
    <source>
        <strain evidence="3">DSM 45089 / DQS3-9A1</strain>
    </source>
</reference>
<dbReference type="HOGENOM" id="CLU_020336_50_3_11"/>
<dbReference type="PANTHER" id="PTHR43433:SF5">
    <property type="entry name" value="AB HYDROLASE-1 DOMAIN-CONTAINING PROTEIN"/>
    <property type="match status" value="1"/>
</dbReference>
<dbReference type="NCBIfam" id="TIGR02240">
    <property type="entry name" value="PHA_depoly_arom"/>
    <property type="match status" value="1"/>
</dbReference>
<dbReference type="Pfam" id="PF00561">
    <property type="entry name" value="Abhydrolase_1"/>
    <property type="match status" value="1"/>
</dbReference>
<dbReference type="KEGG" id="asd:AS9A_3173"/>
<sequence>MRGTWIRVCGYRIRVDVRQGRGDEQDVPLVLCNGIGASLETFDSLVEGLDPERTVISFDVPGAGLSPAPRMPYSFALLAAAVTRMLTQLGHLRFDVLGFSWGGALAQQLAFQFPRRCRRVVLMCTGTGVMMVPAKPQVLWHMATPRRYRDPAYAAQVAPTIYGGAARTDPEGVRAVFGKVETTASRRGYVYQLLAGSLWASLPFLPGIRQPVLILAGDNDPIIPLVNAKAMQRLIPHAQLSVFPGGHIDPLLRSDDIGGRIEQFLTQKDTHDDE</sequence>
<keyword evidence="3" id="KW-1185">Reference proteome</keyword>
<dbReference type="InterPro" id="IPR000073">
    <property type="entry name" value="AB_hydrolase_1"/>
</dbReference>
<dbReference type="Proteomes" id="UP000009235">
    <property type="component" value="Chromosome"/>
</dbReference>
<dbReference type="GO" id="GO:0004806">
    <property type="term" value="F:triacylglycerol lipase activity"/>
    <property type="evidence" value="ECO:0007669"/>
    <property type="project" value="TreeGrafter"/>
</dbReference>
<name>F6EMR0_HOYSD</name>
<dbReference type="PANTHER" id="PTHR43433">
    <property type="entry name" value="HYDROLASE, ALPHA/BETA FOLD FAMILY PROTEIN"/>
    <property type="match status" value="1"/>
</dbReference>
<dbReference type="STRING" id="443218.AS9A_3173"/>
<evidence type="ECO:0000313" key="3">
    <source>
        <dbReference type="Proteomes" id="UP000009235"/>
    </source>
</evidence>
<dbReference type="PRINTS" id="PR00111">
    <property type="entry name" value="ABHYDROLASE"/>
</dbReference>
<feature type="domain" description="AB hydrolase-1" evidence="1">
    <location>
        <begin position="28"/>
        <end position="250"/>
    </location>
</feature>
<dbReference type="GO" id="GO:0046503">
    <property type="term" value="P:glycerolipid catabolic process"/>
    <property type="evidence" value="ECO:0007669"/>
    <property type="project" value="TreeGrafter"/>
</dbReference>
<dbReference type="eggNOG" id="COG2267">
    <property type="taxonomic scope" value="Bacteria"/>
</dbReference>
<evidence type="ECO:0000313" key="2">
    <source>
        <dbReference type="EMBL" id="AEF41618.1"/>
    </source>
</evidence>
<dbReference type="AlphaFoldDB" id="F6EMR0"/>
<organism evidence="2 3">
    <name type="scientific">Hoyosella subflava (strain DSM 45089 / JCM 17490 / NBRC 109087 / DQS3-9A1)</name>
    <name type="common">Amycolicicoccus subflavus</name>
    <dbReference type="NCBI Taxonomy" id="443218"/>
    <lineage>
        <taxon>Bacteria</taxon>
        <taxon>Bacillati</taxon>
        <taxon>Actinomycetota</taxon>
        <taxon>Actinomycetes</taxon>
        <taxon>Mycobacteriales</taxon>
        <taxon>Hoyosellaceae</taxon>
        <taxon>Hoyosella</taxon>
    </lineage>
</organism>
<dbReference type="SUPFAM" id="SSF53474">
    <property type="entry name" value="alpha/beta-Hydrolases"/>
    <property type="match status" value="1"/>
</dbReference>
<dbReference type="InterPro" id="IPR029058">
    <property type="entry name" value="AB_hydrolase_fold"/>
</dbReference>
<proteinExistence type="predicted"/>
<dbReference type="Gene3D" id="3.40.50.1820">
    <property type="entry name" value="alpha/beta hydrolase"/>
    <property type="match status" value="1"/>
</dbReference>
<gene>
    <name evidence="2" type="ordered locus">AS9A_3173</name>
</gene>
<accession>F6EMR0</accession>
<dbReference type="InterPro" id="IPR011942">
    <property type="entry name" value="PHA_depoly_arom"/>
</dbReference>
<dbReference type="EMBL" id="CP002786">
    <property type="protein sequence ID" value="AEF41618.1"/>
    <property type="molecule type" value="Genomic_DNA"/>
</dbReference>
<dbReference type="InterPro" id="IPR050471">
    <property type="entry name" value="AB_hydrolase"/>
</dbReference>
<evidence type="ECO:0000259" key="1">
    <source>
        <dbReference type="Pfam" id="PF00561"/>
    </source>
</evidence>